<keyword evidence="6" id="KW-0812">Transmembrane</keyword>
<protein>
    <recommendedName>
        <fullName evidence="3">beta-N-acetylhexosaminidase</fullName>
        <ecNumber evidence="3">3.2.1.52</ecNumber>
    </recommendedName>
</protein>
<evidence type="ECO:0000256" key="4">
    <source>
        <dbReference type="ARBA" id="ARBA00022801"/>
    </source>
</evidence>
<sequence>MVLRLCGHRFRFGFGRRSVCTDMCYLVVCACLFFIGTIGFTNTFSDAKAIGMGMPEKVFPQPPIQGEERSAEELRRPAEEKAINLVEAPRPLPVVQDDRDDERRDEERREQQQLQQGRQQPDRVLKPPKTPVGRDAEVVMPRMVQGQPLGRRKEIDGQPYPKLAANGNFVPMRRIVHLDLKGAPYKPEIFPSVFMLLSRLGATGVLIEWEDMFPYEGRLKSAVNGNAYTMKEVESILSSAAQHRLAIVPLVQTFAHLEWILKVEEFAHLRDDPALPQVICVGKPEAWEVLKDMIDQVGRVHAKFGLPFYHIGADEIFNMGTCNETASLIASMMHSKDRVTLFHIGRTAQHVKDTFNTTVLAWHDMFAHAMPVDLEKFKLPALLEPVLWSYAEDLDVYLSPSTWEALRPFPRVWGSSAWKGADGPHRFHSNPMHYVRNHESWVTQFSRVWKDFDYVQGLIMSGWSRYDHLAILAETLPVGIPSLAMSMETMMEARPMNGRYPATKEALQCSPSTESGGYVYGCSFPGRKIYEMVNEFVSLKKALDKYRLEDFEVNGWLSSHAEKYAVSSAMYINKILPFIEYHATPLERLYKDLRVEMEKIFFPDAVTEFLETYVNDDINWVRRKTAAGRKILARKTFPRRPYVVPKETEEEEKGGE</sequence>
<keyword evidence="6" id="KW-1133">Transmembrane helix</keyword>
<accession>A0A2A6CI75</accession>
<dbReference type="CDD" id="cd06565">
    <property type="entry name" value="GH20_GcnA-like"/>
    <property type="match status" value="1"/>
</dbReference>
<organism evidence="8 9">
    <name type="scientific">Pristionchus pacificus</name>
    <name type="common">Parasitic nematode worm</name>
    <dbReference type="NCBI Taxonomy" id="54126"/>
    <lineage>
        <taxon>Eukaryota</taxon>
        <taxon>Metazoa</taxon>
        <taxon>Ecdysozoa</taxon>
        <taxon>Nematoda</taxon>
        <taxon>Chromadorea</taxon>
        <taxon>Rhabditida</taxon>
        <taxon>Rhabditina</taxon>
        <taxon>Diplogasteromorpha</taxon>
        <taxon>Diplogasteroidea</taxon>
        <taxon>Neodiplogasteridae</taxon>
        <taxon>Pristionchus</taxon>
    </lineage>
</organism>
<dbReference type="InterPro" id="IPR017853">
    <property type="entry name" value="GH"/>
</dbReference>
<dbReference type="GO" id="GO:0005976">
    <property type="term" value="P:polysaccharide metabolic process"/>
    <property type="evidence" value="ECO:0007669"/>
    <property type="project" value="EnsemblMetazoa"/>
</dbReference>
<feature type="compositionally biased region" description="Basic and acidic residues" evidence="5">
    <location>
        <begin position="66"/>
        <end position="77"/>
    </location>
</feature>
<feature type="region of interest" description="Disordered" evidence="5">
    <location>
        <begin position="86"/>
        <end position="134"/>
    </location>
</feature>
<feature type="domain" description="Glycoside hydrolase family 20 catalytic" evidence="7">
    <location>
        <begin position="222"/>
        <end position="370"/>
    </location>
</feature>
<dbReference type="Gene3D" id="3.20.20.80">
    <property type="entry name" value="Glycosidases"/>
    <property type="match status" value="1"/>
</dbReference>
<evidence type="ECO:0000256" key="2">
    <source>
        <dbReference type="ARBA" id="ARBA00006285"/>
    </source>
</evidence>
<dbReference type="EC" id="3.2.1.52" evidence="3"/>
<evidence type="ECO:0000256" key="3">
    <source>
        <dbReference type="ARBA" id="ARBA00012663"/>
    </source>
</evidence>
<evidence type="ECO:0000256" key="6">
    <source>
        <dbReference type="SAM" id="Phobius"/>
    </source>
</evidence>
<name>A0A2A6CI75_PRIPA</name>
<evidence type="ECO:0000259" key="7">
    <source>
        <dbReference type="Pfam" id="PF00728"/>
    </source>
</evidence>
<comment type="catalytic activity">
    <reaction evidence="1">
        <text>Hydrolysis of terminal non-reducing N-acetyl-D-hexosamine residues in N-acetyl-beta-D-hexosaminides.</text>
        <dbReference type="EC" id="3.2.1.52"/>
    </reaction>
</comment>
<evidence type="ECO:0000256" key="5">
    <source>
        <dbReference type="SAM" id="MobiDB-lite"/>
    </source>
</evidence>
<dbReference type="InterPro" id="IPR015883">
    <property type="entry name" value="Glyco_hydro_20_cat"/>
</dbReference>
<evidence type="ECO:0000313" key="9">
    <source>
        <dbReference type="Proteomes" id="UP000005239"/>
    </source>
</evidence>
<keyword evidence="4" id="KW-0378">Hydrolase</keyword>
<dbReference type="GO" id="GO:0015929">
    <property type="term" value="F:hexosaminidase activity"/>
    <property type="evidence" value="ECO:0000318"/>
    <property type="project" value="GO_Central"/>
</dbReference>
<dbReference type="SUPFAM" id="SSF51445">
    <property type="entry name" value="(Trans)glycosidases"/>
    <property type="match status" value="1"/>
</dbReference>
<evidence type="ECO:0000313" key="8">
    <source>
        <dbReference type="EnsemblMetazoa" id="PPA29910.1"/>
    </source>
</evidence>
<reference evidence="8" key="2">
    <citation type="submission" date="2022-06" db="UniProtKB">
        <authorList>
            <consortium name="EnsemblMetazoa"/>
        </authorList>
    </citation>
    <scope>IDENTIFICATION</scope>
    <source>
        <strain evidence="8">PS312</strain>
    </source>
</reference>
<dbReference type="InterPro" id="IPR038901">
    <property type="entry name" value="HEXDC-like"/>
</dbReference>
<evidence type="ECO:0000256" key="1">
    <source>
        <dbReference type="ARBA" id="ARBA00001231"/>
    </source>
</evidence>
<comment type="similarity">
    <text evidence="2">Belongs to the glycosyl hydrolase 20 family.</text>
</comment>
<keyword evidence="9" id="KW-1185">Reference proteome</keyword>
<dbReference type="GO" id="GO:0032428">
    <property type="term" value="F:beta-N-acetylgalactosaminidase activity"/>
    <property type="evidence" value="ECO:0007669"/>
    <property type="project" value="EnsemblMetazoa"/>
</dbReference>
<feature type="compositionally biased region" description="Basic and acidic residues" evidence="5">
    <location>
        <begin position="101"/>
        <end position="111"/>
    </location>
</feature>
<dbReference type="PANTHER" id="PTHR21040">
    <property type="entry name" value="BCDNA.GH04120"/>
    <property type="match status" value="1"/>
</dbReference>
<reference evidence="9" key="1">
    <citation type="journal article" date="2008" name="Nat. Genet.">
        <title>The Pristionchus pacificus genome provides a unique perspective on nematode lifestyle and parasitism.</title>
        <authorList>
            <person name="Dieterich C."/>
            <person name="Clifton S.W."/>
            <person name="Schuster L.N."/>
            <person name="Chinwalla A."/>
            <person name="Delehaunty K."/>
            <person name="Dinkelacker I."/>
            <person name="Fulton L."/>
            <person name="Fulton R."/>
            <person name="Godfrey J."/>
            <person name="Minx P."/>
            <person name="Mitreva M."/>
            <person name="Roeseler W."/>
            <person name="Tian H."/>
            <person name="Witte H."/>
            <person name="Yang S.P."/>
            <person name="Wilson R.K."/>
            <person name="Sommer R.J."/>
        </authorList>
    </citation>
    <scope>NUCLEOTIDE SEQUENCE [LARGE SCALE GENOMIC DNA]</scope>
    <source>
        <strain evidence="9">PS312</strain>
    </source>
</reference>
<dbReference type="EnsemblMetazoa" id="PPA29910.1">
    <property type="protein sequence ID" value="PPA29910.1"/>
    <property type="gene ID" value="WBGene00202778"/>
</dbReference>
<dbReference type="Pfam" id="PF00728">
    <property type="entry name" value="Glyco_hydro_20"/>
    <property type="match status" value="1"/>
</dbReference>
<dbReference type="AlphaFoldDB" id="A0A2A6CI75"/>
<dbReference type="Proteomes" id="UP000005239">
    <property type="component" value="Unassembled WGS sequence"/>
</dbReference>
<dbReference type="PANTHER" id="PTHR21040:SF11">
    <property type="entry name" value="BETA-N-ACETYLHEXOSAMINIDASE"/>
    <property type="match status" value="1"/>
</dbReference>
<keyword evidence="6" id="KW-0472">Membrane</keyword>
<accession>A0A8R1YPM6</accession>
<dbReference type="OrthoDB" id="47475at2759"/>
<gene>
    <name evidence="8" type="primary">WBGene00202778</name>
</gene>
<proteinExistence type="inferred from homology"/>
<feature type="region of interest" description="Disordered" evidence="5">
    <location>
        <begin position="58"/>
        <end position="77"/>
    </location>
</feature>
<feature type="transmembrane region" description="Helical" evidence="6">
    <location>
        <begin position="20"/>
        <end position="40"/>
    </location>
</feature>